<gene>
    <name evidence="1" type="ORF">AUJ40_03030</name>
</gene>
<proteinExistence type="predicted"/>
<evidence type="ECO:0000313" key="1">
    <source>
        <dbReference type="EMBL" id="OIN88841.1"/>
    </source>
</evidence>
<dbReference type="AlphaFoldDB" id="A0A1J4RN61"/>
<dbReference type="Proteomes" id="UP000182753">
    <property type="component" value="Unassembled WGS sequence"/>
</dbReference>
<name>A0A1J4RN61_9BACT</name>
<evidence type="ECO:0000313" key="2">
    <source>
        <dbReference type="Proteomes" id="UP000182753"/>
    </source>
</evidence>
<reference evidence="1 2" key="1">
    <citation type="journal article" date="2016" name="Environ. Microbiol.">
        <title>Genomic resolution of a cold subsurface aquifer community provides metabolic insights for novel microbes adapted to high CO concentrations.</title>
        <authorList>
            <person name="Probst A.J."/>
            <person name="Castelle C.J."/>
            <person name="Singh A."/>
            <person name="Brown C.T."/>
            <person name="Anantharaman K."/>
            <person name="Sharon I."/>
            <person name="Hug L.A."/>
            <person name="Burstein D."/>
            <person name="Emerson J.B."/>
            <person name="Thomas B.C."/>
            <person name="Banfield J.F."/>
        </authorList>
    </citation>
    <scope>NUCLEOTIDE SEQUENCE [LARGE SCALE GENOMIC DNA]</scope>
    <source>
        <strain evidence="1">CG1_02_42_45</strain>
    </source>
</reference>
<dbReference type="EMBL" id="MNUJ01000059">
    <property type="protein sequence ID" value="OIN88841.1"/>
    <property type="molecule type" value="Genomic_DNA"/>
</dbReference>
<sequence length="82" mass="9278">MFTVQHLRRISAAAQRCSGGAARVEVCRLPVRDDQCEFCEGPLAKITLFYLSSDEHQHHYDDVDERITCADTSCLAFMNDNV</sequence>
<accession>A0A1J4RN61</accession>
<comment type="caution">
    <text evidence="1">The sequence shown here is derived from an EMBL/GenBank/DDBJ whole genome shotgun (WGS) entry which is preliminary data.</text>
</comment>
<organism evidence="1 2">
    <name type="scientific">Candidatus Berkelbacteria bacterium CG1_02_42_45</name>
    <dbReference type="NCBI Taxonomy" id="1805036"/>
    <lineage>
        <taxon>Bacteria</taxon>
        <taxon>Candidatus Berkelbacteria</taxon>
    </lineage>
</organism>
<protein>
    <submittedName>
        <fullName evidence="1">Uncharacterized protein</fullName>
    </submittedName>
</protein>